<evidence type="ECO:0000313" key="1">
    <source>
        <dbReference type="EMBL" id="KKN50910.1"/>
    </source>
</evidence>
<gene>
    <name evidence="1" type="ORF">LCGC14_0627750</name>
</gene>
<proteinExistence type="predicted"/>
<organism evidence="1">
    <name type="scientific">marine sediment metagenome</name>
    <dbReference type="NCBI Taxonomy" id="412755"/>
    <lineage>
        <taxon>unclassified sequences</taxon>
        <taxon>metagenomes</taxon>
        <taxon>ecological metagenomes</taxon>
    </lineage>
</organism>
<sequence length="113" mass="12592">MEAKDTVMTDDEIRKKFKQETGDGRTYEEYANQLGIHLQDAINIARYGAIAQAEITFTVGEESVLLESKMGTLTVSSLVDRGKWWRGCLKDVLMLPVISLQTRGCVLTAVIPN</sequence>
<dbReference type="EMBL" id="LAZR01001089">
    <property type="protein sequence ID" value="KKN50910.1"/>
    <property type="molecule type" value="Genomic_DNA"/>
</dbReference>
<reference evidence="1" key="1">
    <citation type="journal article" date="2015" name="Nature">
        <title>Complex archaea that bridge the gap between prokaryotes and eukaryotes.</title>
        <authorList>
            <person name="Spang A."/>
            <person name="Saw J.H."/>
            <person name="Jorgensen S.L."/>
            <person name="Zaremba-Niedzwiedzka K."/>
            <person name="Martijn J."/>
            <person name="Lind A.E."/>
            <person name="van Eijk R."/>
            <person name="Schleper C."/>
            <person name="Guy L."/>
            <person name="Ettema T.J."/>
        </authorList>
    </citation>
    <scope>NUCLEOTIDE SEQUENCE</scope>
</reference>
<protein>
    <submittedName>
        <fullName evidence="1">Uncharacterized protein</fullName>
    </submittedName>
</protein>
<accession>A0A0F9R2U2</accession>
<dbReference type="AlphaFoldDB" id="A0A0F9R2U2"/>
<comment type="caution">
    <text evidence="1">The sequence shown here is derived from an EMBL/GenBank/DDBJ whole genome shotgun (WGS) entry which is preliminary data.</text>
</comment>
<name>A0A0F9R2U2_9ZZZZ</name>